<dbReference type="Proteomes" id="UP000193710">
    <property type="component" value="Unassembled WGS sequence"/>
</dbReference>
<dbReference type="SUPFAM" id="SSF51905">
    <property type="entry name" value="FAD/NAD(P)-binding domain"/>
    <property type="match status" value="1"/>
</dbReference>
<gene>
    <name evidence="3" type="ORF">AWC29_27095</name>
    <name evidence="2" type="ORF">BN973_04541</name>
</gene>
<feature type="domain" description="Amine oxidase" evidence="1">
    <location>
        <begin position="16"/>
        <end position="382"/>
    </location>
</feature>
<dbReference type="Gene3D" id="3.90.660.50">
    <property type="match status" value="1"/>
</dbReference>
<evidence type="ECO:0000313" key="4">
    <source>
        <dbReference type="Proteomes" id="UP000193710"/>
    </source>
</evidence>
<dbReference type="AlphaFoldDB" id="A0A024K3S0"/>
<keyword evidence="4" id="KW-1185">Reference proteome</keyword>
<dbReference type="Gene3D" id="3.50.50.60">
    <property type="entry name" value="FAD/NAD(P)-binding domain"/>
    <property type="match status" value="1"/>
</dbReference>
<dbReference type="Proteomes" id="UP000028880">
    <property type="component" value="Unassembled WGS sequence"/>
</dbReference>
<dbReference type="HOGENOM" id="CLU_549802_0_0_11"/>
<dbReference type="InterPro" id="IPR036188">
    <property type="entry name" value="FAD/NAD-bd_sf"/>
</dbReference>
<dbReference type="OrthoDB" id="9774675at2"/>
<sequence>MHSAQFDAVVIGAGAGGLFTAARLAHRGYRTLVVERLDKVGGRASTDDIDGFKVNTGAIVIEVGGITQQTCAEVGAPFDIREPKPALLYRIGGKNVDVTGGGWGFLLSKLTRQGAKLVAGIGAARSDDGLPEDQISTAEWVSRYTKNERVHGIFRNMCASIFAVGSEDLPARVFLTYFTRKSAFKRFGFHPEGTIGLWRGLAGAVESRGGQVWLSAPVTRILSDGGRVTGVEVLRGDETVCVTTPVVVSDVGPAATVKLLGEEVVPTDYQDLVKKGDRPTSMISVNFASRDSLVDVPGMLSFATSRRLAYIANFTDTCPEMAPQGWHLYVGTSVPKPSIGDFDEAAETELLLQDLRDNIDGFDDRARILSIAVTRDDWPPQRAVAGFDLPHDTPFAGLWNVGDAVKEYANGGTTACAETAQLVVDKIIAAYPPPVGSAPPRT</sequence>
<dbReference type="PANTHER" id="PTHR43734">
    <property type="entry name" value="PHYTOENE DESATURASE"/>
    <property type="match status" value="1"/>
</dbReference>
<dbReference type="eggNOG" id="COG1233">
    <property type="taxonomic scope" value="Bacteria"/>
</dbReference>
<dbReference type="STRING" id="47839.BN973_04541"/>
<reference evidence="2" key="1">
    <citation type="journal article" date="2014" name="Genome Announc.">
        <title>Draft Genome Sequence of Mycobacterium triplex DSM 44626.</title>
        <authorList>
            <person name="Sassi M."/>
            <person name="Croce O."/>
            <person name="Robert C."/>
            <person name="Raoult D."/>
            <person name="Drancourt M."/>
        </authorList>
    </citation>
    <scope>NUCLEOTIDE SEQUENCE [LARGE SCALE GENOMIC DNA]</scope>
    <source>
        <strain evidence="2">DSM 44626</strain>
    </source>
</reference>
<dbReference type="RefSeq" id="WP_036470922.1">
    <property type="nucleotide sequence ID" value="NZ_HG964446.1"/>
</dbReference>
<name>A0A024K3S0_9MYCO</name>
<evidence type="ECO:0000313" key="2">
    <source>
        <dbReference type="EMBL" id="CDO90148.1"/>
    </source>
</evidence>
<proteinExistence type="predicted"/>
<dbReference type="EMBL" id="LQPY01000037">
    <property type="protein sequence ID" value="ORX00227.1"/>
    <property type="molecule type" value="Genomic_DNA"/>
</dbReference>
<dbReference type="GO" id="GO:0016491">
    <property type="term" value="F:oxidoreductase activity"/>
    <property type="evidence" value="ECO:0007669"/>
    <property type="project" value="InterPro"/>
</dbReference>
<dbReference type="InterPro" id="IPR002937">
    <property type="entry name" value="Amino_oxidase"/>
</dbReference>
<organism evidence="2">
    <name type="scientific">Mycobacterium triplex</name>
    <dbReference type="NCBI Taxonomy" id="47839"/>
    <lineage>
        <taxon>Bacteria</taxon>
        <taxon>Bacillati</taxon>
        <taxon>Actinomycetota</taxon>
        <taxon>Actinomycetes</taxon>
        <taxon>Mycobacteriales</taxon>
        <taxon>Mycobacteriaceae</taxon>
        <taxon>Mycobacterium</taxon>
        <taxon>Mycobacterium simiae complex</taxon>
    </lineage>
</organism>
<dbReference type="PANTHER" id="PTHR43734:SF1">
    <property type="entry name" value="PHYTOENE DESATURASE"/>
    <property type="match status" value="1"/>
</dbReference>
<evidence type="ECO:0000313" key="3">
    <source>
        <dbReference type="EMBL" id="ORX00227.1"/>
    </source>
</evidence>
<evidence type="ECO:0000259" key="1">
    <source>
        <dbReference type="Pfam" id="PF01593"/>
    </source>
</evidence>
<dbReference type="EMBL" id="HG964446">
    <property type="protein sequence ID" value="CDO90148.1"/>
    <property type="molecule type" value="Genomic_DNA"/>
</dbReference>
<protein>
    <submittedName>
        <fullName evidence="3">Amine oxidase</fullName>
    </submittedName>
    <submittedName>
        <fullName evidence="2">Phytoene dehydrogenase--like protein</fullName>
    </submittedName>
</protein>
<dbReference type="Pfam" id="PF01593">
    <property type="entry name" value="Amino_oxidase"/>
    <property type="match status" value="1"/>
</dbReference>
<accession>A0A024K3S0</accession>
<reference evidence="3 4" key="3">
    <citation type="submission" date="2016-01" db="EMBL/GenBank/DDBJ databases">
        <title>The new phylogeny of the genus Mycobacterium.</title>
        <authorList>
            <person name="Tarcisio F."/>
            <person name="Conor M."/>
            <person name="Antonella G."/>
            <person name="Elisabetta G."/>
            <person name="Giulia F.S."/>
            <person name="Sara T."/>
            <person name="Anna F."/>
            <person name="Clotilde B."/>
            <person name="Roberto B."/>
            <person name="Veronica D.S."/>
            <person name="Fabio R."/>
            <person name="Monica P."/>
            <person name="Olivier J."/>
            <person name="Enrico T."/>
            <person name="Nicola S."/>
        </authorList>
    </citation>
    <scope>NUCLEOTIDE SEQUENCE [LARGE SCALE GENOMIC DNA]</scope>
    <source>
        <strain evidence="3 4">DSM 44626</strain>
    </source>
</reference>
<reference evidence="2" key="2">
    <citation type="submission" date="2014-04" db="EMBL/GenBank/DDBJ databases">
        <authorList>
            <person name="Urmite Genomes U."/>
        </authorList>
    </citation>
    <scope>NUCLEOTIDE SEQUENCE</scope>
    <source>
        <strain evidence="2">DSM 44626</strain>
    </source>
</reference>